<keyword evidence="2" id="KW-1185">Reference proteome</keyword>
<name>T1JAS1_STRMM</name>
<evidence type="ECO:0000313" key="1">
    <source>
        <dbReference type="EnsemblMetazoa" id="SMAR010842-PA"/>
    </source>
</evidence>
<proteinExistence type="predicted"/>
<dbReference type="HOGENOM" id="CLU_892313_0_0_1"/>
<reference evidence="1" key="2">
    <citation type="submission" date="2015-02" db="UniProtKB">
        <authorList>
            <consortium name="EnsemblMetazoa"/>
        </authorList>
    </citation>
    <scope>IDENTIFICATION</scope>
</reference>
<dbReference type="EnsemblMetazoa" id="SMAR010842-RA">
    <property type="protein sequence ID" value="SMAR010842-PA"/>
    <property type="gene ID" value="SMAR010842"/>
</dbReference>
<dbReference type="AlphaFoldDB" id="T1JAS1"/>
<organism evidence="1 2">
    <name type="scientific">Strigamia maritima</name>
    <name type="common">European centipede</name>
    <name type="synonym">Geophilus maritimus</name>
    <dbReference type="NCBI Taxonomy" id="126957"/>
    <lineage>
        <taxon>Eukaryota</taxon>
        <taxon>Metazoa</taxon>
        <taxon>Ecdysozoa</taxon>
        <taxon>Arthropoda</taxon>
        <taxon>Myriapoda</taxon>
        <taxon>Chilopoda</taxon>
        <taxon>Pleurostigmophora</taxon>
        <taxon>Geophilomorpha</taxon>
        <taxon>Linotaeniidae</taxon>
        <taxon>Strigamia</taxon>
    </lineage>
</organism>
<accession>T1JAS1</accession>
<dbReference type="PhylomeDB" id="T1JAS1"/>
<dbReference type="Proteomes" id="UP000014500">
    <property type="component" value="Unassembled WGS sequence"/>
</dbReference>
<protein>
    <submittedName>
        <fullName evidence="1">Uncharacterized protein</fullName>
    </submittedName>
</protein>
<sequence>MSIHDQLLQGSVEEATHYCLYKAVMRLVVPANDAKSKEETKRGNDSATITKTDFENLVQECSDMAFGAALCEIFYKWLFAKNINANPENYWTVPQKYFDNNFTPGVLDIFLVQRWGENLVTLLGISLSRIPDWLMKLTSTNSPVILEEQNCLNNTKPVFLQKMRKTLTHRRNSWRKKIEYTDEVLKLSEIFSNLEKFEPTKSEEFLPAAKEIGYKDHSPYKCSFCEQAQSVTTQIVCKHCVDAGWHDQRYYCSNTCRMEHLFMVHHKEHFGLDLPEIVLKTFQKISFQAPNLI</sequence>
<evidence type="ECO:0000313" key="2">
    <source>
        <dbReference type="Proteomes" id="UP000014500"/>
    </source>
</evidence>
<reference evidence="2" key="1">
    <citation type="submission" date="2011-05" db="EMBL/GenBank/DDBJ databases">
        <authorList>
            <person name="Richards S.R."/>
            <person name="Qu J."/>
            <person name="Jiang H."/>
            <person name="Jhangiani S.N."/>
            <person name="Agravi P."/>
            <person name="Goodspeed R."/>
            <person name="Gross S."/>
            <person name="Mandapat C."/>
            <person name="Jackson L."/>
            <person name="Mathew T."/>
            <person name="Pu L."/>
            <person name="Thornton R."/>
            <person name="Saada N."/>
            <person name="Wilczek-Boney K.B."/>
            <person name="Lee S."/>
            <person name="Kovar C."/>
            <person name="Wu Y."/>
            <person name="Scherer S.E."/>
            <person name="Worley K.C."/>
            <person name="Muzny D.M."/>
            <person name="Gibbs R."/>
        </authorList>
    </citation>
    <scope>NUCLEOTIDE SEQUENCE</scope>
    <source>
        <strain evidence="2">Brora</strain>
    </source>
</reference>
<dbReference type="EMBL" id="JH432003">
    <property type="status" value="NOT_ANNOTATED_CDS"/>
    <property type="molecule type" value="Genomic_DNA"/>
</dbReference>
<dbReference type="eggNOG" id="ENOG502S1UW">
    <property type="taxonomic scope" value="Eukaryota"/>
</dbReference>